<reference evidence="1" key="1">
    <citation type="submission" date="2006-10" db="EMBL/GenBank/DDBJ databases">
        <authorList>
            <person name="Amadeo P."/>
            <person name="Zhao Q."/>
            <person name="Wortman J."/>
            <person name="Fraser-Liggett C."/>
            <person name="Carlton J."/>
        </authorList>
    </citation>
    <scope>NUCLEOTIDE SEQUENCE</scope>
    <source>
        <strain evidence="1">G3</strain>
    </source>
</reference>
<sequence length="91" mass="11229">MINNRTPPDSVTLCFEKSKWSSRMTKELWRRRWNGTPQPAKKIFNQIMKYNLVWRDDYHIDRYSRIDKVTETEKQYLKEVYGEEELQKILE</sequence>
<organism evidence="1 2">
    <name type="scientific">Trichomonas vaginalis (strain ATCC PRA-98 / G3)</name>
    <dbReference type="NCBI Taxonomy" id="412133"/>
    <lineage>
        <taxon>Eukaryota</taxon>
        <taxon>Metamonada</taxon>
        <taxon>Parabasalia</taxon>
        <taxon>Trichomonadida</taxon>
        <taxon>Trichomonadidae</taxon>
        <taxon>Trichomonas</taxon>
    </lineage>
</organism>
<dbReference type="EMBL" id="DS113666">
    <property type="protein sequence ID" value="EAX98672.1"/>
    <property type="molecule type" value="Genomic_DNA"/>
</dbReference>
<dbReference type="AlphaFoldDB" id="A2F8T6"/>
<evidence type="ECO:0000313" key="1">
    <source>
        <dbReference type="EMBL" id="EAX98672.1"/>
    </source>
</evidence>
<dbReference type="InParanoid" id="A2F8T6"/>
<dbReference type="VEuPathDB" id="TrichDB:TVAGG3_0126600"/>
<keyword evidence="2" id="KW-1185">Reference proteome</keyword>
<name>A2F8T6_TRIV3</name>
<dbReference type="Proteomes" id="UP000001542">
    <property type="component" value="Unassembled WGS sequence"/>
</dbReference>
<dbReference type="VEuPathDB" id="TrichDB:TVAG_432220"/>
<evidence type="ECO:0000313" key="2">
    <source>
        <dbReference type="Proteomes" id="UP000001542"/>
    </source>
</evidence>
<dbReference type="RefSeq" id="XP_001311602.1">
    <property type="nucleotide sequence ID" value="XM_001311601.1"/>
</dbReference>
<dbReference type="KEGG" id="tva:4756472"/>
<protein>
    <submittedName>
        <fullName evidence="1">Uncharacterized protein</fullName>
    </submittedName>
</protein>
<gene>
    <name evidence="1" type="ORF">TVAG_432220</name>
</gene>
<accession>A2F8T6</accession>
<proteinExistence type="predicted"/>
<reference evidence="1" key="2">
    <citation type="journal article" date="2007" name="Science">
        <title>Draft genome sequence of the sexually transmitted pathogen Trichomonas vaginalis.</title>
        <authorList>
            <person name="Carlton J.M."/>
            <person name="Hirt R.P."/>
            <person name="Silva J.C."/>
            <person name="Delcher A.L."/>
            <person name="Schatz M."/>
            <person name="Zhao Q."/>
            <person name="Wortman J.R."/>
            <person name="Bidwell S.L."/>
            <person name="Alsmark U.C.M."/>
            <person name="Besteiro S."/>
            <person name="Sicheritz-Ponten T."/>
            <person name="Noel C.J."/>
            <person name="Dacks J.B."/>
            <person name="Foster P.G."/>
            <person name="Simillion C."/>
            <person name="Van de Peer Y."/>
            <person name="Miranda-Saavedra D."/>
            <person name="Barton G.J."/>
            <person name="Westrop G.D."/>
            <person name="Mueller S."/>
            <person name="Dessi D."/>
            <person name="Fiori P.L."/>
            <person name="Ren Q."/>
            <person name="Paulsen I."/>
            <person name="Zhang H."/>
            <person name="Bastida-Corcuera F.D."/>
            <person name="Simoes-Barbosa A."/>
            <person name="Brown M.T."/>
            <person name="Hayes R.D."/>
            <person name="Mukherjee M."/>
            <person name="Okumura C.Y."/>
            <person name="Schneider R."/>
            <person name="Smith A.J."/>
            <person name="Vanacova S."/>
            <person name="Villalvazo M."/>
            <person name="Haas B.J."/>
            <person name="Pertea M."/>
            <person name="Feldblyum T.V."/>
            <person name="Utterback T.R."/>
            <person name="Shu C.L."/>
            <person name="Osoegawa K."/>
            <person name="de Jong P.J."/>
            <person name="Hrdy I."/>
            <person name="Horvathova L."/>
            <person name="Zubacova Z."/>
            <person name="Dolezal P."/>
            <person name="Malik S.B."/>
            <person name="Logsdon J.M. Jr."/>
            <person name="Henze K."/>
            <person name="Gupta A."/>
            <person name="Wang C.C."/>
            <person name="Dunne R.L."/>
            <person name="Upcroft J.A."/>
            <person name="Upcroft P."/>
            <person name="White O."/>
            <person name="Salzberg S.L."/>
            <person name="Tang P."/>
            <person name="Chiu C.-H."/>
            <person name="Lee Y.-S."/>
            <person name="Embley T.M."/>
            <person name="Coombs G.H."/>
            <person name="Mottram J.C."/>
            <person name="Tachezy J."/>
            <person name="Fraser-Liggett C.M."/>
            <person name="Johnson P.J."/>
        </authorList>
    </citation>
    <scope>NUCLEOTIDE SEQUENCE [LARGE SCALE GENOMIC DNA]</scope>
    <source>
        <strain evidence="1">G3</strain>
    </source>
</reference>